<evidence type="ECO:0000256" key="3">
    <source>
        <dbReference type="ARBA" id="ARBA00022692"/>
    </source>
</evidence>
<evidence type="ECO:0000256" key="6">
    <source>
        <dbReference type="SAM" id="Phobius"/>
    </source>
</evidence>
<feature type="domain" description="Major facilitator superfamily (MFS) profile" evidence="7">
    <location>
        <begin position="7"/>
        <end position="377"/>
    </location>
</feature>
<reference evidence="8 9" key="1">
    <citation type="submission" date="2016-06" db="EMBL/GenBank/DDBJ databases">
        <title>Four novel species of enterococci isolated from chicken manure.</title>
        <authorList>
            <person name="Van Tyne D."/>
        </authorList>
    </citation>
    <scope>NUCLEOTIDE SEQUENCE [LARGE SCALE GENOMIC DNA]</scope>
    <source>
        <strain evidence="8 9">CU12B</strain>
    </source>
</reference>
<gene>
    <name evidence="8" type="ORF">BAU17_07000</name>
</gene>
<dbReference type="InterPro" id="IPR052524">
    <property type="entry name" value="MFS_Cyanate_Porter"/>
</dbReference>
<feature type="transmembrane region" description="Helical" evidence="6">
    <location>
        <begin position="331"/>
        <end position="348"/>
    </location>
</feature>
<dbReference type="Gene3D" id="1.20.1250.20">
    <property type="entry name" value="MFS general substrate transporter like domains"/>
    <property type="match status" value="2"/>
</dbReference>
<organism evidence="8 9">
    <name type="scientific">Candidatus Enterococcus willemsii</name>
    <dbReference type="NCBI Taxonomy" id="1857215"/>
    <lineage>
        <taxon>Bacteria</taxon>
        <taxon>Bacillati</taxon>
        <taxon>Bacillota</taxon>
        <taxon>Bacilli</taxon>
        <taxon>Lactobacillales</taxon>
        <taxon>Enterococcaceae</taxon>
        <taxon>Enterococcus</taxon>
    </lineage>
</organism>
<dbReference type="SUPFAM" id="SSF103473">
    <property type="entry name" value="MFS general substrate transporter"/>
    <property type="match status" value="1"/>
</dbReference>
<keyword evidence="2" id="KW-0813">Transport</keyword>
<comment type="caution">
    <text evidence="8">The sequence shown here is derived from an EMBL/GenBank/DDBJ whole genome shotgun (WGS) entry which is preliminary data.</text>
</comment>
<evidence type="ECO:0000313" key="9">
    <source>
        <dbReference type="Proteomes" id="UP000782705"/>
    </source>
</evidence>
<feature type="transmembrane region" description="Helical" evidence="6">
    <location>
        <begin position="354"/>
        <end position="373"/>
    </location>
</feature>
<feature type="transmembrane region" description="Helical" evidence="6">
    <location>
        <begin position="266"/>
        <end position="285"/>
    </location>
</feature>
<protein>
    <recommendedName>
        <fullName evidence="7">Major facilitator superfamily (MFS) profile domain-containing protein</fullName>
    </recommendedName>
</protein>
<keyword evidence="5 6" id="KW-0472">Membrane</keyword>
<dbReference type="Pfam" id="PF07690">
    <property type="entry name" value="MFS_1"/>
    <property type="match status" value="1"/>
</dbReference>
<feature type="transmembrane region" description="Helical" evidence="6">
    <location>
        <begin position="74"/>
        <end position="90"/>
    </location>
</feature>
<dbReference type="Proteomes" id="UP000782705">
    <property type="component" value="Unassembled WGS sequence"/>
</dbReference>
<feature type="transmembrane region" description="Helical" evidence="6">
    <location>
        <begin position="127"/>
        <end position="147"/>
    </location>
</feature>
<dbReference type="PANTHER" id="PTHR23523">
    <property type="match status" value="1"/>
</dbReference>
<evidence type="ECO:0000313" key="8">
    <source>
        <dbReference type="EMBL" id="KAF1304441.1"/>
    </source>
</evidence>
<evidence type="ECO:0000256" key="4">
    <source>
        <dbReference type="ARBA" id="ARBA00022989"/>
    </source>
</evidence>
<proteinExistence type="predicted"/>
<feature type="transmembrane region" description="Helical" evidence="6">
    <location>
        <begin position="291"/>
        <end position="311"/>
    </location>
</feature>
<feature type="transmembrane region" description="Helical" evidence="6">
    <location>
        <begin position="159"/>
        <end position="180"/>
    </location>
</feature>
<feature type="transmembrane region" description="Helical" evidence="6">
    <location>
        <begin position="234"/>
        <end position="254"/>
    </location>
</feature>
<dbReference type="InterPro" id="IPR020846">
    <property type="entry name" value="MFS_dom"/>
</dbReference>
<feature type="transmembrane region" description="Helical" evidence="6">
    <location>
        <begin position="201"/>
        <end position="222"/>
    </location>
</feature>
<feature type="transmembrane region" description="Helical" evidence="6">
    <location>
        <begin position="96"/>
        <end position="115"/>
    </location>
</feature>
<keyword evidence="3 6" id="KW-0812">Transmembrane</keyword>
<dbReference type="InterPro" id="IPR036259">
    <property type="entry name" value="MFS_trans_sf"/>
</dbReference>
<evidence type="ECO:0000256" key="5">
    <source>
        <dbReference type="ARBA" id="ARBA00023136"/>
    </source>
</evidence>
<name>A0ABQ6Z0J0_9ENTE</name>
<accession>A0ABQ6Z0J0</accession>
<keyword evidence="4 6" id="KW-1133">Transmembrane helix</keyword>
<dbReference type="InterPro" id="IPR011701">
    <property type="entry name" value="MFS"/>
</dbReference>
<evidence type="ECO:0000256" key="2">
    <source>
        <dbReference type="ARBA" id="ARBA00022448"/>
    </source>
</evidence>
<dbReference type="RefSeq" id="WP_161901775.1">
    <property type="nucleotide sequence ID" value="NZ_MAEL01000032.1"/>
</dbReference>
<feature type="transmembrane region" description="Helical" evidence="6">
    <location>
        <begin position="45"/>
        <end position="62"/>
    </location>
</feature>
<comment type="subcellular location">
    <subcellularLocation>
        <location evidence="1">Cell membrane</location>
        <topology evidence="1">Multi-pass membrane protein</topology>
    </subcellularLocation>
</comment>
<keyword evidence="9" id="KW-1185">Reference proteome</keyword>
<dbReference type="PROSITE" id="PS50850">
    <property type="entry name" value="MFS"/>
    <property type="match status" value="1"/>
</dbReference>
<sequence length="381" mass="41873">MKNYVKNILLIIVVAFNLRLGISSVPPVMNELKETLHISNFQASLLPSIPVFCMGLFAFFIGRFQQQFGRRKSIFFLLILMGLATLSRGLMPSYVILVFSAFLIGLSVAIIGPMLSGFIKEEFPNQAGLLIGIYSLAMGLGSVFASSSSSKLAGVFDSWLPALAIWGVIALVAAILWLLFSPQEKAVTVQSSHLPLKERQAWKMVIFFAIQSGMFYSLLTWITEFYRHDPELASRSVVLLTTFTVIQTTCSFLIPTFMDRIGQPIYWIYACSGAMLLGTICFSMSHLVPAVLAMCLFAFGTGGFFPIAMLLPLVHTKTPKEASLWTGMTQAFGYMIGGQIPVLIGSLIDASGDFQILIYMVVLFSGVLAFLGWQMLKPGDA</sequence>
<evidence type="ECO:0000256" key="1">
    <source>
        <dbReference type="ARBA" id="ARBA00004651"/>
    </source>
</evidence>
<dbReference type="PANTHER" id="PTHR23523:SF2">
    <property type="entry name" value="2-NITROIMIDAZOLE TRANSPORTER"/>
    <property type="match status" value="1"/>
</dbReference>
<evidence type="ECO:0000259" key="7">
    <source>
        <dbReference type="PROSITE" id="PS50850"/>
    </source>
</evidence>
<dbReference type="EMBL" id="MAEL01000032">
    <property type="protein sequence ID" value="KAF1304441.1"/>
    <property type="molecule type" value="Genomic_DNA"/>
</dbReference>